<proteinExistence type="predicted"/>
<dbReference type="InterPro" id="IPR050465">
    <property type="entry name" value="UPF0194_transport"/>
</dbReference>
<comment type="subcellular location">
    <subcellularLocation>
        <location evidence="1">Cell envelope</location>
    </subcellularLocation>
</comment>
<dbReference type="AlphaFoldDB" id="A1K8L9"/>
<dbReference type="HOGENOM" id="CLU_049021_0_0_4"/>
<protein>
    <submittedName>
        <fullName evidence="3">HlyD family secretion protein</fullName>
    </submittedName>
</protein>
<gene>
    <name evidence="3" type="ordered locus">azo2557</name>
</gene>
<dbReference type="PANTHER" id="PTHR32347">
    <property type="entry name" value="EFFLUX SYSTEM COMPONENT YKNX-RELATED"/>
    <property type="match status" value="1"/>
</dbReference>
<keyword evidence="2" id="KW-0175">Coiled coil</keyword>
<dbReference type="Gene3D" id="1.10.287.470">
    <property type="entry name" value="Helix hairpin bin"/>
    <property type="match status" value="1"/>
</dbReference>
<dbReference type="GO" id="GO:0030313">
    <property type="term" value="C:cell envelope"/>
    <property type="evidence" value="ECO:0007669"/>
    <property type="project" value="UniProtKB-SubCell"/>
</dbReference>
<evidence type="ECO:0000256" key="1">
    <source>
        <dbReference type="ARBA" id="ARBA00004196"/>
    </source>
</evidence>
<dbReference type="Gene3D" id="2.40.50.100">
    <property type="match status" value="1"/>
</dbReference>
<evidence type="ECO:0000256" key="2">
    <source>
        <dbReference type="ARBA" id="ARBA00023054"/>
    </source>
</evidence>
<name>A1K8L9_AZOSB</name>
<dbReference type="eggNOG" id="COG0845">
    <property type="taxonomic scope" value="Bacteria"/>
</dbReference>
<evidence type="ECO:0000313" key="3">
    <source>
        <dbReference type="EMBL" id="CAL95174.1"/>
    </source>
</evidence>
<reference evidence="3 4" key="1">
    <citation type="journal article" date="2006" name="Nat. Biotechnol.">
        <title>Complete genome of the mutualistic, N2-fixing grass endophyte Azoarcus sp. strain BH72.</title>
        <authorList>
            <person name="Krause A."/>
            <person name="Ramakumar A."/>
            <person name="Bartels D."/>
            <person name="Battistoni F."/>
            <person name="Bekel T."/>
            <person name="Boch J."/>
            <person name="Boehm M."/>
            <person name="Friedrich F."/>
            <person name="Hurek T."/>
            <person name="Krause L."/>
            <person name="Linke B."/>
            <person name="McHardy A.C."/>
            <person name="Sarkar A."/>
            <person name="Schneiker S."/>
            <person name="Syed A.A."/>
            <person name="Thauer R."/>
            <person name="Vorhoelter F.-J."/>
            <person name="Weidner S."/>
            <person name="Puehler A."/>
            <person name="Reinhold-Hurek B."/>
            <person name="Kaiser O."/>
            <person name="Goesmann A."/>
        </authorList>
    </citation>
    <scope>NUCLEOTIDE SEQUENCE [LARGE SCALE GENOMIC DNA]</scope>
    <source>
        <strain evidence="3 4">BH72</strain>
    </source>
</reference>
<dbReference type="STRING" id="62928.azo2557"/>
<dbReference type="PANTHER" id="PTHR32347:SF23">
    <property type="entry name" value="BLL5650 PROTEIN"/>
    <property type="match status" value="1"/>
</dbReference>
<keyword evidence="4" id="KW-1185">Reference proteome</keyword>
<dbReference type="EMBL" id="AM406670">
    <property type="protein sequence ID" value="CAL95174.1"/>
    <property type="molecule type" value="Genomic_DNA"/>
</dbReference>
<organism evidence="3 4">
    <name type="scientific">Azoarcus sp. (strain BH72)</name>
    <dbReference type="NCBI Taxonomy" id="418699"/>
    <lineage>
        <taxon>Bacteria</taxon>
        <taxon>Pseudomonadati</taxon>
        <taxon>Pseudomonadota</taxon>
        <taxon>Betaproteobacteria</taxon>
        <taxon>Rhodocyclales</taxon>
        <taxon>Zoogloeaceae</taxon>
        <taxon>Azoarcus</taxon>
    </lineage>
</organism>
<evidence type="ECO:0000313" key="4">
    <source>
        <dbReference type="Proteomes" id="UP000002588"/>
    </source>
</evidence>
<dbReference type="Proteomes" id="UP000002588">
    <property type="component" value="Chromosome"/>
</dbReference>
<dbReference type="KEGG" id="azo:azo2557"/>
<dbReference type="RefSeq" id="WP_011766284.1">
    <property type="nucleotide sequence ID" value="NC_008702.1"/>
</dbReference>
<sequence>MAEQTALSGAAVLSLLDLTRKARHAESARELGFIAVNDSHALAPYRQAALWLEGSGVYGLSGVLQVEANVPYVQWLDKVCRAQAEAGHTAQRLTAAELPPALGAEWAEWLPAYALWLALPGSAAGAGGGLLLARDLPWTEPEIVLLGEWLDAWGHAWRALHRPPRGSLRALVARRRGAADDSRPWWRRPLLRWVTGALLLAALPVRLTVLAPGELVPAHPAVIRAPLDGVIDTFHVQPNQTVKQDQPLFGFDEALIQARLAVSRQAQATAEAEYRQAAQQALSDGRSKAQLALLTGKIEERRAEAAFVEAQLARARVLSPRDGVALFDDPSEWLGRPVSVGERIMRIAEPGDLEVEAWVPVADAIPLAPQARVSLYLTASPLSPVEAEVRYVAHDAVQRPDGSYAYRLRATLVGDTDHRVGLKGTAKLSGRWVPLAYWALRRPLASARAYLGW</sequence>
<accession>A1K8L9</accession>
<dbReference type="SUPFAM" id="SSF111369">
    <property type="entry name" value="HlyD-like secretion proteins"/>
    <property type="match status" value="1"/>
</dbReference>